<dbReference type="InterPro" id="IPR023340">
    <property type="entry name" value="UMA"/>
</dbReference>
<organism evidence="2">
    <name type="scientific">Magallana gigas</name>
    <name type="common">Pacific oyster</name>
    <name type="synonym">Crassostrea gigas</name>
    <dbReference type="NCBI Taxonomy" id="29159"/>
    <lineage>
        <taxon>Eukaryota</taxon>
        <taxon>Metazoa</taxon>
        <taxon>Spiralia</taxon>
        <taxon>Lophotrochozoa</taxon>
        <taxon>Mollusca</taxon>
        <taxon>Bivalvia</taxon>
        <taxon>Autobranchia</taxon>
        <taxon>Pteriomorphia</taxon>
        <taxon>Ostreida</taxon>
        <taxon>Ostreoidea</taxon>
        <taxon>Ostreidae</taxon>
        <taxon>Magallana</taxon>
    </lineage>
</organism>
<feature type="compositionally biased region" description="Polar residues" evidence="1">
    <location>
        <begin position="226"/>
        <end position="236"/>
    </location>
</feature>
<proteinExistence type="predicted"/>
<dbReference type="PROSITE" id="PS51497">
    <property type="entry name" value="UMA"/>
    <property type="match status" value="1"/>
</dbReference>
<name>K1R9F2_MAGGI</name>
<evidence type="ECO:0000313" key="2">
    <source>
        <dbReference type="EMBL" id="EKC30571.1"/>
    </source>
</evidence>
<feature type="region of interest" description="Disordered" evidence="1">
    <location>
        <begin position="337"/>
        <end position="358"/>
    </location>
</feature>
<feature type="compositionally biased region" description="Acidic residues" evidence="1">
    <location>
        <begin position="115"/>
        <end position="132"/>
    </location>
</feature>
<dbReference type="AlphaFoldDB" id="K1R9F2"/>
<feature type="region of interest" description="Disordered" evidence="1">
    <location>
        <begin position="298"/>
        <end position="319"/>
    </location>
</feature>
<accession>K1R9F2</accession>
<protein>
    <submittedName>
        <fullName evidence="2">Uncharacterized protein</fullName>
    </submittedName>
</protein>
<feature type="compositionally biased region" description="Polar residues" evidence="1">
    <location>
        <begin position="337"/>
        <end position="355"/>
    </location>
</feature>
<feature type="region of interest" description="Disordered" evidence="1">
    <location>
        <begin position="115"/>
        <end position="267"/>
    </location>
</feature>
<dbReference type="HOGENOM" id="CLU_553481_0_0_1"/>
<feature type="compositionally biased region" description="Basic residues" evidence="1">
    <location>
        <begin position="138"/>
        <end position="148"/>
    </location>
</feature>
<dbReference type="InParanoid" id="K1R9F2"/>
<gene>
    <name evidence="2" type="ORF">CGI_10017248</name>
</gene>
<feature type="compositionally biased region" description="Acidic residues" evidence="1">
    <location>
        <begin position="212"/>
        <end position="222"/>
    </location>
</feature>
<sequence length="493" mass="54642">MSSDEEFFSSLKKKRKISERSCSDVVSSEEDTSCDQQTPETSCAKRSAHSRSSERIRNKKKFAMPKKDDIWKDIPSTEKIKSITPPKSVNDFTKVTNRYNADRYEIFEDGYYDSDDIDEFINDEEESDEESDETLHPSRIKGYRRRLLPKNSDSDSEESDSCQPLQNDSADEGSLGKGSSKVTEDNGSRSNSPLSGLKLKKTKYKSNVIESSDSDTEVEENDNDNKSPQNESSPNLEATANSNNSPSSSIASVEQQSNSDVKAVEHTDSGAEVVITESDEELSVYCASVEKVQGSIVVSSESSESESSSGCESEAESGGSGIVYSRLLIETTTNHQPNETCYKTSQTGVTNQQTAGAPDREEDGFLMVAETESERTTVYASDFTGDTPPDYNQAGHPKYPLPTYMDYMERSASQTFQQESTMSYNTIPLSSHTEISGVPFDVAPELQVIFDMHQSVSNGYSSIQSSDIDACRFTYDFSLEEKVLRDAQSLEMR</sequence>
<feature type="compositionally biased region" description="Low complexity" evidence="1">
    <location>
        <begin position="299"/>
        <end position="312"/>
    </location>
</feature>
<feature type="compositionally biased region" description="Low complexity" evidence="1">
    <location>
        <begin position="238"/>
        <end position="252"/>
    </location>
</feature>
<dbReference type="EMBL" id="JH816163">
    <property type="protein sequence ID" value="EKC30571.1"/>
    <property type="molecule type" value="Genomic_DNA"/>
</dbReference>
<feature type="region of interest" description="Disordered" evidence="1">
    <location>
        <begin position="1"/>
        <end position="68"/>
    </location>
</feature>
<reference evidence="2" key="1">
    <citation type="journal article" date="2012" name="Nature">
        <title>The oyster genome reveals stress adaptation and complexity of shell formation.</title>
        <authorList>
            <person name="Zhang G."/>
            <person name="Fang X."/>
            <person name="Guo X."/>
            <person name="Li L."/>
            <person name="Luo R."/>
            <person name="Xu F."/>
            <person name="Yang P."/>
            <person name="Zhang L."/>
            <person name="Wang X."/>
            <person name="Qi H."/>
            <person name="Xiong Z."/>
            <person name="Que H."/>
            <person name="Xie Y."/>
            <person name="Holland P.W."/>
            <person name="Paps J."/>
            <person name="Zhu Y."/>
            <person name="Wu F."/>
            <person name="Chen Y."/>
            <person name="Wang J."/>
            <person name="Peng C."/>
            <person name="Meng J."/>
            <person name="Yang L."/>
            <person name="Liu J."/>
            <person name="Wen B."/>
            <person name="Zhang N."/>
            <person name="Huang Z."/>
            <person name="Zhu Q."/>
            <person name="Feng Y."/>
            <person name="Mount A."/>
            <person name="Hedgecock D."/>
            <person name="Xu Z."/>
            <person name="Liu Y."/>
            <person name="Domazet-Loso T."/>
            <person name="Du Y."/>
            <person name="Sun X."/>
            <person name="Zhang S."/>
            <person name="Liu B."/>
            <person name="Cheng P."/>
            <person name="Jiang X."/>
            <person name="Li J."/>
            <person name="Fan D."/>
            <person name="Wang W."/>
            <person name="Fu W."/>
            <person name="Wang T."/>
            <person name="Wang B."/>
            <person name="Zhang J."/>
            <person name="Peng Z."/>
            <person name="Li Y."/>
            <person name="Li N."/>
            <person name="Wang J."/>
            <person name="Chen M."/>
            <person name="He Y."/>
            <person name="Tan F."/>
            <person name="Song X."/>
            <person name="Zheng Q."/>
            <person name="Huang R."/>
            <person name="Yang H."/>
            <person name="Du X."/>
            <person name="Chen L."/>
            <person name="Yang M."/>
            <person name="Gaffney P.M."/>
            <person name="Wang S."/>
            <person name="Luo L."/>
            <person name="She Z."/>
            <person name="Ming Y."/>
            <person name="Huang W."/>
            <person name="Zhang S."/>
            <person name="Huang B."/>
            <person name="Zhang Y."/>
            <person name="Qu T."/>
            <person name="Ni P."/>
            <person name="Miao G."/>
            <person name="Wang J."/>
            <person name="Wang Q."/>
            <person name="Steinberg C.E."/>
            <person name="Wang H."/>
            <person name="Li N."/>
            <person name="Qian L."/>
            <person name="Zhang G."/>
            <person name="Li Y."/>
            <person name="Yang H."/>
            <person name="Liu X."/>
            <person name="Wang J."/>
            <person name="Yin Y."/>
            <person name="Wang J."/>
        </authorList>
    </citation>
    <scope>NUCLEOTIDE SEQUENCE [LARGE SCALE GENOMIC DNA]</scope>
    <source>
        <strain evidence="2">05x7-T-G4-1.051#20</strain>
    </source>
</reference>
<evidence type="ECO:0000256" key="1">
    <source>
        <dbReference type="SAM" id="MobiDB-lite"/>
    </source>
</evidence>